<keyword evidence="1" id="KW-0472">Membrane</keyword>
<dbReference type="RefSeq" id="WP_155173608.1">
    <property type="nucleotide sequence ID" value="NZ_BAAAFL010000012.1"/>
</dbReference>
<sequence length="70" mass="7333">MNDNGKFLLGLAAGIGVGTVLGLLIAPDKGSVTYKKVEGAIRDAANDLLEYGSETVKSAKNEMHSVKNQN</sequence>
<comment type="caution">
    <text evidence="2">The sequence shown here is derived from an EMBL/GenBank/DDBJ whole genome shotgun (WGS) entry which is preliminary data.</text>
</comment>
<feature type="transmembrane region" description="Helical" evidence="1">
    <location>
        <begin position="6"/>
        <end position="26"/>
    </location>
</feature>
<dbReference type="Proteomes" id="UP000798808">
    <property type="component" value="Unassembled WGS sequence"/>
</dbReference>
<dbReference type="EMBL" id="SMLW01000588">
    <property type="protein sequence ID" value="MTI26596.1"/>
    <property type="molecule type" value="Genomic_DNA"/>
</dbReference>
<evidence type="ECO:0000313" key="3">
    <source>
        <dbReference type="Proteomes" id="UP000798808"/>
    </source>
</evidence>
<evidence type="ECO:0000256" key="1">
    <source>
        <dbReference type="SAM" id="Phobius"/>
    </source>
</evidence>
<protein>
    <submittedName>
        <fullName evidence="2">YtxH domain-containing protein</fullName>
    </submittedName>
</protein>
<organism evidence="2 3">
    <name type="scientific">Fulvivirga kasyanovii</name>
    <dbReference type="NCBI Taxonomy" id="396812"/>
    <lineage>
        <taxon>Bacteria</taxon>
        <taxon>Pseudomonadati</taxon>
        <taxon>Bacteroidota</taxon>
        <taxon>Cytophagia</taxon>
        <taxon>Cytophagales</taxon>
        <taxon>Fulvivirgaceae</taxon>
        <taxon>Fulvivirga</taxon>
    </lineage>
</organism>
<dbReference type="InterPro" id="IPR024623">
    <property type="entry name" value="YtxH"/>
</dbReference>
<keyword evidence="3" id="KW-1185">Reference proteome</keyword>
<keyword evidence="1" id="KW-1133">Transmembrane helix</keyword>
<dbReference type="Pfam" id="PF12732">
    <property type="entry name" value="YtxH"/>
    <property type="match status" value="1"/>
</dbReference>
<name>A0ABW9RRD4_9BACT</name>
<keyword evidence="1" id="KW-0812">Transmembrane</keyword>
<evidence type="ECO:0000313" key="2">
    <source>
        <dbReference type="EMBL" id="MTI26596.1"/>
    </source>
</evidence>
<accession>A0ABW9RRD4</accession>
<gene>
    <name evidence="2" type="ORF">E1163_16680</name>
</gene>
<reference evidence="2 3" key="1">
    <citation type="submission" date="2019-02" db="EMBL/GenBank/DDBJ databases">
        <authorList>
            <person name="Goldberg S.R."/>
            <person name="Haltli B.A."/>
            <person name="Correa H."/>
            <person name="Russell K.G."/>
        </authorList>
    </citation>
    <scope>NUCLEOTIDE SEQUENCE [LARGE SCALE GENOMIC DNA]</scope>
    <source>
        <strain evidence="2 3">JCM 16186</strain>
    </source>
</reference>
<proteinExistence type="predicted"/>